<comment type="caution">
    <text evidence="1">The sequence shown here is derived from an EMBL/GenBank/DDBJ whole genome shotgun (WGS) entry which is preliminary data.</text>
</comment>
<accession>A0A7C3ZIK6</accession>
<dbReference type="AlphaFoldDB" id="A0A7C3ZIK6"/>
<sequence length="92" mass="10216">MSIYQTSVIIDESKQVILSDLPFPVGQKLQVMIIAADGDVTGDENAQIDVVIAQYRQEGKLRPFGLCAGEFVVPDDFNEPLPDEIVDLFYPE</sequence>
<reference evidence="1" key="1">
    <citation type="journal article" date="2020" name="mSystems">
        <title>Genome- and Community-Level Interaction Insights into Carbon Utilization and Element Cycling Functions of Hydrothermarchaeota in Hydrothermal Sediment.</title>
        <authorList>
            <person name="Zhou Z."/>
            <person name="Liu Y."/>
            <person name="Xu W."/>
            <person name="Pan J."/>
            <person name="Luo Z.H."/>
            <person name="Li M."/>
        </authorList>
    </citation>
    <scope>NUCLEOTIDE SEQUENCE [LARGE SCALE GENOMIC DNA]</scope>
    <source>
        <strain evidence="1">SpSt-374</strain>
    </source>
</reference>
<evidence type="ECO:0000313" key="1">
    <source>
        <dbReference type="EMBL" id="HGF99784.1"/>
    </source>
</evidence>
<gene>
    <name evidence="1" type="ORF">ENR15_03715</name>
</gene>
<protein>
    <submittedName>
        <fullName evidence="1">Type II toxin-antitoxin system Phd/YefM family antitoxin</fullName>
    </submittedName>
</protein>
<proteinExistence type="predicted"/>
<dbReference type="EMBL" id="DSPX01000039">
    <property type="protein sequence ID" value="HGF99784.1"/>
    <property type="molecule type" value="Genomic_DNA"/>
</dbReference>
<name>A0A7C3ZIK6_9CYAN</name>
<organism evidence="1">
    <name type="scientific">Planktothricoides sp. SpSt-374</name>
    <dbReference type="NCBI Taxonomy" id="2282167"/>
    <lineage>
        <taxon>Bacteria</taxon>
        <taxon>Bacillati</taxon>
        <taxon>Cyanobacteriota</taxon>
        <taxon>Cyanophyceae</taxon>
        <taxon>Oscillatoriophycideae</taxon>
        <taxon>Oscillatoriales</taxon>
        <taxon>Oscillatoriaceae</taxon>
        <taxon>Planktothricoides</taxon>
    </lineage>
</organism>